<evidence type="ECO:0000313" key="3">
    <source>
        <dbReference type="Proteomes" id="UP000253324"/>
    </source>
</evidence>
<name>A0A368YGH4_9HYPH</name>
<organism evidence="2 3">
    <name type="scientific">Phyllobacterium bourgognense</name>
    <dbReference type="NCBI Taxonomy" id="314236"/>
    <lineage>
        <taxon>Bacteria</taxon>
        <taxon>Pseudomonadati</taxon>
        <taxon>Pseudomonadota</taxon>
        <taxon>Alphaproteobacteria</taxon>
        <taxon>Hyphomicrobiales</taxon>
        <taxon>Phyllobacteriaceae</taxon>
        <taxon>Phyllobacterium</taxon>
    </lineage>
</organism>
<protein>
    <submittedName>
        <fullName evidence="2">Uncharacterized protein</fullName>
    </submittedName>
</protein>
<keyword evidence="3" id="KW-1185">Reference proteome</keyword>
<dbReference type="AlphaFoldDB" id="A0A368YGH4"/>
<accession>A0A368YGH4</accession>
<dbReference type="RefSeq" id="WP_114432880.1">
    <property type="nucleotide sequence ID" value="NZ_QPJM01000032.1"/>
</dbReference>
<evidence type="ECO:0000256" key="1">
    <source>
        <dbReference type="SAM" id="MobiDB-lite"/>
    </source>
</evidence>
<evidence type="ECO:0000313" key="2">
    <source>
        <dbReference type="EMBL" id="RCW77977.1"/>
    </source>
</evidence>
<feature type="region of interest" description="Disordered" evidence="1">
    <location>
        <begin position="44"/>
        <end position="80"/>
    </location>
</feature>
<dbReference type="OrthoDB" id="7949760at2"/>
<dbReference type="EMBL" id="QPJM01000032">
    <property type="protein sequence ID" value="RCW77977.1"/>
    <property type="molecule type" value="Genomic_DNA"/>
</dbReference>
<proteinExistence type="predicted"/>
<feature type="compositionally biased region" description="Basic and acidic residues" evidence="1">
    <location>
        <begin position="45"/>
        <end position="55"/>
    </location>
</feature>
<reference evidence="2 3" key="1">
    <citation type="submission" date="2018-07" db="EMBL/GenBank/DDBJ databases">
        <title>Genomic Encyclopedia of Type Strains, Phase III (KMG-III): the genomes of soil and plant-associated and newly described type strains.</title>
        <authorList>
            <person name="Whitman W."/>
        </authorList>
    </citation>
    <scope>NUCLEOTIDE SEQUENCE [LARGE SCALE GENOMIC DNA]</scope>
    <source>
        <strain evidence="2 3">31-25a</strain>
    </source>
</reference>
<sequence>MAISRKEELRALNAEERIFVEKSHHPALQEMNDADLSSLVKLARQQRDKAQTEANRRRREMRGKADPKGSAASARDDGSQMKVAVLAMTMRRLNTEVERRRRLSASITLVENARNVLALKQQAATRGNEFNTRYAHQGMRAKPSTKVNSLIRPMERGRQRAAAQVAQAKRDAR</sequence>
<dbReference type="Proteomes" id="UP000253324">
    <property type="component" value="Unassembled WGS sequence"/>
</dbReference>
<gene>
    <name evidence="2" type="ORF">C7476_13212</name>
</gene>
<comment type="caution">
    <text evidence="2">The sequence shown here is derived from an EMBL/GenBank/DDBJ whole genome shotgun (WGS) entry which is preliminary data.</text>
</comment>